<evidence type="ECO:0000313" key="1">
    <source>
        <dbReference type="EMBL" id="KAJ8619378.1"/>
    </source>
</evidence>
<keyword evidence="2" id="KW-1185">Reference proteome</keyword>
<accession>A0ACC2KEN7</accession>
<sequence length="737" mass="81752">MARKGSHQKNGLNRNATGRKFTVSESTDVSIEPVDNAKVDGEDAIYREEPTNVNCQCGTSSPSGERNNKNKNSGDGKKNNKKIVNSNKEKSGIDRVQSVPLSSNSSDFVEKDLTSDTSKLGGDDAVPHSSGHGSEISENCPDHLQKCSADGAAEGEYFSAKAVGRSLEASALFILEAANAWLERQKPLLDTLTTILSDARDYIRFKTELASPIIWRGLVHFGKLMLLLSMVWLDCSLRGLDSLLRLGTASFFTVIWCSILSVIAMIGTAKFLIMLVTAALVTILVGFTVAIFVIAIFAIVFLWMYGSFWTTGFVIFVGGVAFALSQDRLALLIATLYSTYCARNYVGWLGVVLGINLSFISSDVLIHFLKNNLNEHRANTFPEQSADSRGRPRHFYYESTHASVSDDAFQTPERPVDPNPGEPSTSGAETELTSEDEVIRLLNCSDHYSALGFLRYENIDVSSLKKEYRKKAMLVHPDKNMGNEKAAEAFKKLQNAYEVLLDSLKRKAYDDELRREELLNCFRRFQSAYQKNGRHGPAASGFPRSEADGEEPHGESRRISCKKCGDFHVWFHVDRSKSRARWCQDCKDFHQAKDGDGWVEQSFQPFLFGLLQKVDGPYAYVCAESRIYNATEWFNCQGMRCPANSHKPTFHVNTSITSKHVNPKGSSSVHRGGGMPTANMDEKMTEEEFFEWLQNAVQSGLFEASNVSADSPSPKAGSSKSCGSTTGKKKKKGKKQW</sequence>
<name>A0ACC2KEN7_PERAE</name>
<dbReference type="Proteomes" id="UP001234297">
    <property type="component" value="Chromosome 9"/>
</dbReference>
<comment type="caution">
    <text evidence="1">The sequence shown here is derived from an EMBL/GenBank/DDBJ whole genome shotgun (WGS) entry which is preliminary data.</text>
</comment>
<proteinExistence type="predicted"/>
<protein>
    <submittedName>
        <fullName evidence="1">Uncharacterized protein</fullName>
    </submittedName>
</protein>
<organism evidence="1 2">
    <name type="scientific">Persea americana</name>
    <name type="common">Avocado</name>
    <dbReference type="NCBI Taxonomy" id="3435"/>
    <lineage>
        <taxon>Eukaryota</taxon>
        <taxon>Viridiplantae</taxon>
        <taxon>Streptophyta</taxon>
        <taxon>Embryophyta</taxon>
        <taxon>Tracheophyta</taxon>
        <taxon>Spermatophyta</taxon>
        <taxon>Magnoliopsida</taxon>
        <taxon>Magnoliidae</taxon>
        <taxon>Laurales</taxon>
        <taxon>Lauraceae</taxon>
        <taxon>Persea</taxon>
    </lineage>
</organism>
<reference evidence="1 2" key="1">
    <citation type="journal article" date="2022" name="Hortic Res">
        <title>A haplotype resolved chromosomal level avocado genome allows analysis of novel avocado genes.</title>
        <authorList>
            <person name="Nath O."/>
            <person name="Fletcher S.J."/>
            <person name="Hayward A."/>
            <person name="Shaw L.M."/>
            <person name="Masouleh A.K."/>
            <person name="Furtado A."/>
            <person name="Henry R.J."/>
            <person name="Mitter N."/>
        </authorList>
    </citation>
    <scope>NUCLEOTIDE SEQUENCE [LARGE SCALE GENOMIC DNA]</scope>
    <source>
        <strain evidence="2">cv. Hass</strain>
    </source>
</reference>
<evidence type="ECO:0000313" key="2">
    <source>
        <dbReference type="Proteomes" id="UP001234297"/>
    </source>
</evidence>
<gene>
    <name evidence="1" type="ORF">MRB53_027907</name>
</gene>
<dbReference type="EMBL" id="CM056817">
    <property type="protein sequence ID" value="KAJ8619378.1"/>
    <property type="molecule type" value="Genomic_DNA"/>
</dbReference>